<evidence type="ECO:0000256" key="1">
    <source>
        <dbReference type="SAM" id="Coils"/>
    </source>
</evidence>
<proteinExistence type="predicted"/>
<feature type="compositionally biased region" description="Low complexity" evidence="2">
    <location>
        <begin position="208"/>
        <end position="217"/>
    </location>
</feature>
<accession>A0A8J2V1Z7</accession>
<sequence>MNILKILLIIAVVLAATVAAILFSGREVPVVAEQAVEEVQETAEDIGEAVTGEDEPAPAAGEQAVVDDEDPTGVEQAVAEEFPLGDMVNEAAATAITRAREAVILADRAGDDANKAISNIAMMLETDPVAAAKDSDRLAVTAMESAEASSQAAQAALVAAREATETAETMTNEYRAQAMAEAKEARDAADEAVAAALDAESYAREAMTAASEADAAAQNVMLPAKTEPEAEPEPEADAPLSDPAEENADPQ</sequence>
<name>A0A8J2V1Z7_9PROT</name>
<dbReference type="Proteomes" id="UP000613582">
    <property type="component" value="Unassembled WGS sequence"/>
</dbReference>
<reference evidence="3" key="2">
    <citation type="submission" date="2020-09" db="EMBL/GenBank/DDBJ databases">
        <authorList>
            <person name="Sun Q."/>
            <person name="Zhou Y."/>
        </authorList>
    </citation>
    <scope>NUCLEOTIDE SEQUENCE</scope>
    <source>
        <strain evidence="3">CGMCC 1.12921</strain>
    </source>
</reference>
<feature type="region of interest" description="Disordered" evidence="2">
    <location>
        <begin position="208"/>
        <end position="251"/>
    </location>
</feature>
<dbReference type="EMBL" id="BMGH01000001">
    <property type="protein sequence ID" value="GGC96942.1"/>
    <property type="molecule type" value="Genomic_DNA"/>
</dbReference>
<evidence type="ECO:0000313" key="4">
    <source>
        <dbReference type="Proteomes" id="UP000613582"/>
    </source>
</evidence>
<gene>
    <name evidence="3" type="ORF">GCM10011342_02270</name>
</gene>
<evidence type="ECO:0000256" key="2">
    <source>
        <dbReference type="SAM" id="MobiDB-lite"/>
    </source>
</evidence>
<feature type="coiled-coil region" evidence="1">
    <location>
        <begin position="143"/>
        <end position="199"/>
    </location>
</feature>
<keyword evidence="1" id="KW-0175">Coiled coil</keyword>
<comment type="caution">
    <text evidence="3">The sequence shown here is derived from an EMBL/GenBank/DDBJ whole genome shotgun (WGS) entry which is preliminary data.</text>
</comment>
<dbReference type="AlphaFoldDB" id="A0A8J2V1Z7"/>
<evidence type="ECO:0000313" key="3">
    <source>
        <dbReference type="EMBL" id="GGC96942.1"/>
    </source>
</evidence>
<dbReference type="RefSeq" id="WP_188159466.1">
    <property type="nucleotide sequence ID" value="NZ_BMGH01000001.1"/>
</dbReference>
<reference evidence="3" key="1">
    <citation type="journal article" date="2014" name="Int. J. Syst. Evol. Microbiol.">
        <title>Complete genome sequence of Corynebacterium casei LMG S-19264T (=DSM 44701T), isolated from a smear-ripened cheese.</title>
        <authorList>
            <consortium name="US DOE Joint Genome Institute (JGI-PGF)"/>
            <person name="Walter F."/>
            <person name="Albersmeier A."/>
            <person name="Kalinowski J."/>
            <person name="Ruckert C."/>
        </authorList>
    </citation>
    <scope>NUCLEOTIDE SEQUENCE</scope>
    <source>
        <strain evidence="3">CGMCC 1.12921</strain>
    </source>
</reference>
<organism evidence="3 4">
    <name type="scientific">Aquisalinus flavus</name>
    <dbReference type="NCBI Taxonomy" id="1526572"/>
    <lineage>
        <taxon>Bacteria</taxon>
        <taxon>Pseudomonadati</taxon>
        <taxon>Pseudomonadota</taxon>
        <taxon>Alphaproteobacteria</taxon>
        <taxon>Parvularculales</taxon>
        <taxon>Parvularculaceae</taxon>
        <taxon>Aquisalinus</taxon>
    </lineage>
</organism>
<keyword evidence="4" id="KW-1185">Reference proteome</keyword>
<feature type="region of interest" description="Disordered" evidence="2">
    <location>
        <begin position="49"/>
        <end position="68"/>
    </location>
</feature>
<protein>
    <submittedName>
        <fullName evidence="3">Uncharacterized protein</fullName>
    </submittedName>
</protein>